<organism evidence="4 5">
    <name type="scientific">Desmophyllum pertusum</name>
    <dbReference type="NCBI Taxonomy" id="174260"/>
    <lineage>
        <taxon>Eukaryota</taxon>
        <taxon>Metazoa</taxon>
        <taxon>Cnidaria</taxon>
        <taxon>Anthozoa</taxon>
        <taxon>Hexacorallia</taxon>
        <taxon>Scleractinia</taxon>
        <taxon>Caryophylliina</taxon>
        <taxon>Caryophylliidae</taxon>
        <taxon>Desmophyllum</taxon>
    </lineage>
</organism>
<dbReference type="Pfam" id="PF02845">
    <property type="entry name" value="CUE"/>
    <property type="match status" value="1"/>
</dbReference>
<protein>
    <recommendedName>
        <fullName evidence="3">CUE domain-containing protein</fullName>
    </recommendedName>
</protein>
<feature type="compositionally biased region" description="Basic residues" evidence="2">
    <location>
        <begin position="520"/>
        <end position="530"/>
    </location>
</feature>
<evidence type="ECO:0000313" key="5">
    <source>
        <dbReference type="Proteomes" id="UP001163046"/>
    </source>
</evidence>
<dbReference type="AlphaFoldDB" id="A0A9X0D998"/>
<dbReference type="OrthoDB" id="6136201at2759"/>
<comment type="caution">
    <text evidence="4">The sequence shown here is derived from an EMBL/GenBank/DDBJ whole genome shotgun (WGS) entry which is preliminary data.</text>
</comment>
<feature type="region of interest" description="Disordered" evidence="2">
    <location>
        <begin position="429"/>
        <end position="818"/>
    </location>
</feature>
<feature type="compositionally biased region" description="Low complexity" evidence="2">
    <location>
        <begin position="460"/>
        <end position="484"/>
    </location>
</feature>
<reference evidence="4" key="1">
    <citation type="submission" date="2023-01" db="EMBL/GenBank/DDBJ databases">
        <title>Genome assembly of the deep-sea coral Lophelia pertusa.</title>
        <authorList>
            <person name="Herrera S."/>
            <person name="Cordes E."/>
        </authorList>
    </citation>
    <scope>NUCLEOTIDE SEQUENCE</scope>
    <source>
        <strain evidence="4">USNM1676648</strain>
        <tissue evidence="4">Polyp</tissue>
    </source>
</reference>
<comment type="similarity">
    <text evidence="1">Belongs to the SPATS2 family.</text>
</comment>
<dbReference type="EMBL" id="MU825403">
    <property type="protein sequence ID" value="KAJ7392052.1"/>
    <property type="molecule type" value="Genomic_DNA"/>
</dbReference>
<feature type="compositionally biased region" description="Basic and acidic residues" evidence="2">
    <location>
        <begin position="631"/>
        <end position="645"/>
    </location>
</feature>
<feature type="region of interest" description="Disordered" evidence="2">
    <location>
        <begin position="150"/>
        <end position="220"/>
    </location>
</feature>
<feature type="compositionally biased region" description="Basic residues" evidence="2">
    <location>
        <begin position="89"/>
        <end position="104"/>
    </location>
</feature>
<feature type="compositionally biased region" description="Basic and acidic residues" evidence="2">
    <location>
        <begin position="446"/>
        <end position="457"/>
    </location>
</feature>
<dbReference type="CDD" id="cd14279">
    <property type="entry name" value="CUE"/>
    <property type="match status" value="1"/>
</dbReference>
<dbReference type="Proteomes" id="UP001163046">
    <property type="component" value="Unassembled WGS sequence"/>
</dbReference>
<feature type="compositionally biased region" description="Basic residues" evidence="2">
    <location>
        <begin position="200"/>
        <end position="210"/>
    </location>
</feature>
<dbReference type="PANTHER" id="PTHR15623:SF11">
    <property type="entry name" value="SPERMATOGENESIS-ASSOCIATED SERINE-RICH PROTEIN 2"/>
    <property type="match status" value="1"/>
</dbReference>
<dbReference type="Pfam" id="PF07139">
    <property type="entry name" value="SPATS2-like"/>
    <property type="match status" value="1"/>
</dbReference>
<proteinExistence type="inferred from homology"/>
<dbReference type="InterPro" id="IPR009816">
    <property type="entry name" value="SPATS2-like"/>
</dbReference>
<feature type="compositionally biased region" description="Pro residues" evidence="2">
    <location>
        <begin position="157"/>
        <end position="171"/>
    </location>
</feature>
<accession>A0A9X0D998</accession>
<evidence type="ECO:0000256" key="1">
    <source>
        <dbReference type="ARBA" id="ARBA00007105"/>
    </source>
</evidence>
<feature type="compositionally biased region" description="Basic and acidic residues" evidence="2">
    <location>
        <begin position="534"/>
        <end position="550"/>
    </location>
</feature>
<evidence type="ECO:0000313" key="4">
    <source>
        <dbReference type="EMBL" id="KAJ7392052.1"/>
    </source>
</evidence>
<feature type="compositionally biased region" description="Basic and acidic residues" evidence="2">
    <location>
        <begin position="562"/>
        <end position="577"/>
    </location>
</feature>
<dbReference type="SUPFAM" id="SSF46934">
    <property type="entry name" value="UBA-like"/>
    <property type="match status" value="1"/>
</dbReference>
<gene>
    <name evidence="4" type="primary">SPATS2</name>
    <name evidence="4" type="ORF">OS493_014996</name>
</gene>
<feature type="compositionally biased region" description="Basic and acidic residues" evidence="2">
    <location>
        <begin position="721"/>
        <end position="747"/>
    </location>
</feature>
<evidence type="ECO:0000256" key="2">
    <source>
        <dbReference type="SAM" id="MobiDB-lite"/>
    </source>
</evidence>
<dbReference type="PANTHER" id="PTHR15623">
    <property type="entry name" value="SPERMATOGENESIS-ASSOCIATED SERINE-RICH PROTEIN 2-RELATED"/>
    <property type="match status" value="1"/>
</dbReference>
<feature type="compositionally biased region" description="Basic and acidic residues" evidence="2">
    <location>
        <begin position="769"/>
        <end position="778"/>
    </location>
</feature>
<dbReference type="GO" id="GO:0043130">
    <property type="term" value="F:ubiquitin binding"/>
    <property type="evidence" value="ECO:0007669"/>
    <property type="project" value="InterPro"/>
</dbReference>
<dbReference type="InterPro" id="IPR009060">
    <property type="entry name" value="UBA-like_sf"/>
</dbReference>
<feature type="compositionally biased region" description="Basic and acidic residues" evidence="2">
    <location>
        <begin position="794"/>
        <end position="814"/>
    </location>
</feature>
<evidence type="ECO:0000259" key="3">
    <source>
        <dbReference type="Pfam" id="PF02845"/>
    </source>
</evidence>
<feature type="compositionally biased region" description="Basic and acidic residues" evidence="2">
    <location>
        <begin position="485"/>
        <end position="502"/>
    </location>
</feature>
<feature type="compositionally biased region" description="Basic and acidic residues" evidence="2">
    <location>
        <begin position="657"/>
        <end position="679"/>
    </location>
</feature>
<feature type="compositionally biased region" description="Low complexity" evidence="2">
    <location>
        <begin position="429"/>
        <end position="441"/>
    </location>
</feature>
<keyword evidence="5" id="KW-1185">Reference proteome</keyword>
<feature type="compositionally biased region" description="Low complexity" evidence="2">
    <location>
        <begin position="172"/>
        <end position="184"/>
    </location>
</feature>
<feature type="compositionally biased region" description="Basic and acidic residues" evidence="2">
    <location>
        <begin position="599"/>
        <end position="612"/>
    </location>
</feature>
<feature type="domain" description="CUE" evidence="3">
    <location>
        <begin position="42"/>
        <end position="75"/>
    </location>
</feature>
<dbReference type="InterPro" id="IPR003892">
    <property type="entry name" value="CUE"/>
</dbReference>
<feature type="region of interest" description="Disordered" evidence="2">
    <location>
        <begin position="88"/>
        <end position="111"/>
    </location>
</feature>
<name>A0A9X0D998_9CNID</name>
<feature type="compositionally biased region" description="Polar residues" evidence="2">
    <location>
        <begin position="580"/>
        <end position="597"/>
    </location>
</feature>
<dbReference type="GO" id="GO:0005737">
    <property type="term" value="C:cytoplasm"/>
    <property type="evidence" value="ECO:0007669"/>
    <property type="project" value="TreeGrafter"/>
</dbReference>
<sequence>MARKISAKQGKDFFDIRSGRVLADLNFAQRSSANPKTEIGFIREAFPLRSKDDITLVLQSCDYNVEAAIACFTNGEADNLLKEWNIQGRKSKNSKKKRNKKKQAKNGEPETLEVAVIPQNNENVLQLNENNKDAPVTSEEDAKKPLPAVTLSLECPSPSPGPHLLYPPTPSPSSSELSLPSSNSDQQLTDAIQDPELASKHRPRQNNHAHAKIERMTSTGPDALKKTVKDLQRSSVSLPRFQLLLEEECDKSFKYITKTFQELRQCVNNRETHLLAQMEEFKKQAVELLEQRQENAAALKLKSDRVVECQRNFVTERKIDEELARTTRFIGDKDQLLSTIANFGGVVPIKSWYSPVTLNPPPLPTKKAEGSSVDKKVAETVSSPKALTSPAPAIVSVPIITAPTDENSVSSHKALQEVAELHAKLQAALQQQGLSSSTGKTVEGQKQSKPDHKKDTRPNSASQAPRQQQTSRRPQTAPPQNQQQSKDRKQQGEKTRQNRSAEPRVAPQQDKQNSNQSYRNSRRSNQRRPPQRNAKSDISNEKNESPKNEATHSSPNSEEAQEQVKVDKEKQSQDNPEKVMSQQPKTVKENTQSGNRNRQPREQREGGDERPRNRNRRRGGRRGAYEGHNAANEKDHLNVPGEKSENGSLKNGPAEKGPLKEEKGHDINTGKDPVEKTAERNNGATAPQEGPVVNGKETDLGSSPAECQNGTNAHVPVNDGGVKKEALPRRPDRPSRRRGAQREKKDGPSPGPAPNRHLNGTKPVENGTEECHSKEESKAQSNDQTSTESTQDETESKREKNTTQELEKDLDKAIPPRVNGYIPVKEIKEVSIDR</sequence>